<dbReference type="PANTHER" id="PTHR43394:SF27">
    <property type="entry name" value="ATP-DEPENDENT TRANSLOCASE ABCB1-LIKE"/>
    <property type="match status" value="1"/>
</dbReference>
<feature type="transmembrane region" description="Helical" evidence="9">
    <location>
        <begin position="834"/>
        <end position="854"/>
    </location>
</feature>
<dbReference type="CDD" id="cd03249">
    <property type="entry name" value="ABC_MTABC3_MDL1_MDL2"/>
    <property type="match status" value="1"/>
</dbReference>
<feature type="transmembrane region" description="Helical" evidence="9">
    <location>
        <begin position="198"/>
        <end position="217"/>
    </location>
</feature>
<dbReference type="SUPFAM" id="SSF52540">
    <property type="entry name" value="P-loop containing nucleoside triphosphate hydrolases"/>
    <property type="match status" value="2"/>
</dbReference>
<keyword evidence="8 9" id="KW-0472">Membrane</keyword>
<feature type="transmembrane region" description="Helical" evidence="9">
    <location>
        <begin position="99"/>
        <end position="123"/>
    </location>
</feature>
<feature type="domain" description="ABC transmembrane type-1" evidence="11">
    <location>
        <begin position="57"/>
        <end position="338"/>
    </location>
</feature>
<dbReference type="InParanoid" id="A0A3Q0KMM3"/>
<dbReference type="PANTHER" id="PTHR43394">
    <property type="entry name" value="ATP-DEPENDENT PERMEASE MDL1, MITOCHONDRIAL"/>
    <property type="match status" value="1"/>
</dbReference>
<dbReference type="GO" id="GO:0016887">
    <property type="term" value="F:ATP hydrolysis activity"/>
    <property type="evidence" value="ECO:0007669"/>
    <property type="project" value="InterPro"/>
</dbReference>
<dbReference type="CDD" id="cd18578">
    <property type="entry name" value="ABC_6TM_Pgp_ABCB1_D2_like"/>
    <property type="match status" value="1"/>
</dbReference>
<keyword evidence="6" id="KW-0067">ATP-binding</keyword>
<dbReference type="InterPro" id="IPR003593">
    <property type="entry name" value="AAA+_ATPase"/>
</dbReference>
<feature type="transmembrane region" description="Helical" evidence="9">
    <location>
        <begin position="934"/>
        <end position="956"/>
    </location>
</feature>
<dbReference type="GO" id="GO:0005743">
    <property type="term" value="C:mitochondrial inner membrane"/>
    <property type="evidence" value="ECO:0007669"/>
    <property type="project" value="TreeGrafter"/>
</dbReference>
<feature type="domain" description="ABC transporter" evidence="10">
    <location>
        <begin position="1034"/>
        <end position="1276"/>
    </location>
</feature>
<dbReference type="InterPro" id="IPR027417">
    <property type="entry name" value="P-loop_NTPase"/>
</dbReference>
<evidence type="ECO:0000256" key="3">
    <source>
        <dbReference type="ARBA" id="ARBA00022448"/>
    </source>
</evidence>
<feature type="transmembrane region" description="Helical" evidence="9">
    <location>
        <begin position="860"/>
        <end position="877"/>
    </location>
</feature>
<accession>A0A3Q0KMM3</accession>
<dbReference type="Pfam" id="PF00664">
    <property type="entry name" value="ABC_membrane"/>
    <property type="match status" value="2"/>
</dbReference>
<comment type="similarity">
    <text evidence="2">Belongs to the ABC transporter superfamily. ABCB family. Multidrug resistance exporter (TC 3.A.1.201) subfamily.</text>
</comment>
<name>A0A3Q0KMM3_SCHMA</name>
<dbReference type="Proteomes" id="UP000008854">
    <property type="component" value="Unassembled WGS sequence"/>
</dbReference>
<dbReference type="InterPro" id="IPR036640">
    <property type="entry name" value="ABC1_TM_sf"/>
</dbReference>
<comment type="subcellular location">
    <subcellularLocation>
        <location evidence="1">Membrane</location>
        <topology evidence="1">Multi-pass membrane protein</topology>
    </subcellularLocation>
</comment>
<evidence type="ECO:0000256" key="4">
    <source>
        <dbReference type="ARBA" id="ARBA00022692"/>
    </source>
</evidence>
<dbReference type="Gene3D" id="1.20.1560.10">
    <property type="entry name" value="ABC transporter type 1, transmembrane domain"/>
    <property type="match status" value="1"/>
</dbReference>
<dbReference type="ExpressionAtlas" id="A0A3Q0KMM3">
    <property type="expression patterns" value="baseline"/>
</dbReference>
<keyword evidence="7 9" id="KW-1133">Transmembrane helix</keyword>
<evidence type="ECO:0000313" key="12">
    <source>
        <dbReference type="Proteomes" id="UP000008854"/>
    </source>
</evidence>
<dbReference type="SUPFAM" id="SSF90123">
    <property type="entry name" value="ABC transporter transmembrane region"/>
    <property type="match status" value="2"/>
</dbReference>
<reference evidence="13" key="2">
    <citation type="submission" date="2018-12" db="UniProtKB">
        <authorList>
            <consortium name="WormBaseParasite"/>
        </authorList>
    </citation>
    <scope>IDENTIFICATION</scope>
    <source>
        <strain evidence="13 14">Puerto Rican</strain>
    </source>
</reference>
<feature type="domain" description="ABC transporter" evidence="10">
    <location>
        <begin position="374"/>
        <end position="617"/>
    </location>
</feature>
<keyword evidence="3" id="KW-0813">Transport</keyword>
<evidence type="ECO:0000259" key="11">
    <source>
        <dbReference type="PROSITE" id="PS50929"/>
    </source>
</evidence>
<feature type="transmembrane region" description="Helical" evidence="9">
    <location>
        <begin position="275"/>
        <end position="301"/>
    </location>
</feature>
<dbReference type="InterPro" id="IPR011527">
    <property type="entry name" value="ABC1_TM_dom"/>
</dbReference>
<dbReference type="PROSITE" id="PS50893">
    <property type="entry name" value="ABC_TRANSPORTER_2"/>
    <property type="match status" value="2"/>
</dbReference>
<dbReference type="WBParaSite" id="Smp_137080.2">
    <property type="protein sequence ID" value="Smp_137080.2"/>
    <property type="gene ID" value="Smp_137080"/>
</dbReference>
<evidence type="ECO:0000259" key="10">
    <source>
        <dbReference type="PROSITE" id="PS50893"/>
    </source>
</evidence>
<dbReference type="GO" id="GO:0090374">
    <property type="term" value="P:oligopeptide export from mitochondrion"/>
    <property type="evidence" value="ECO:0007669"/>
    <property type="project" value="TreeGrafter"/>
</dbReference>
<evidence type="ECO:0000256" key="1">
    <source>
        <dbReference type="ARBA" id="ARBA00004141"/>
    </source>
</evidence>
<feature type="domain" description="ABC transmembrane type-1" evidence="11">
    <location>
        <begin position="714"/>
        <end position="999"/>
    </location>
</feature>
<organism evidence="12 13">
    <name type="scientific">Schistosoma mansoni</name>
    <name type="common">Blood fluke</name>
    <dbReference type="NCBI Taxonomy" id="6183"/>
    <lineage>
        <taxon>Eukaryota</taxon>
        <taxon>Metazoa</taxon>
        <taxon>Spiralia</taxon>
        <taxon>Lophotrochozoa</taxon>
        <taxon>Platyhelminthes</taxon>
        <taxon>Trematoda</taxon>
        <taxon>Digenea</taxon>
        <taxon>Strigeidida</taxon>
        <taxon>Schistosomatoidea</taxon>
        <taxon>Schistosomatidae</taxon>
        <taxon>Schistosoma</taxon>
    </lineage>
</organism>
<protein>
    <submittedName>
        <fullName evidence="13 14">Putative multidrug resistance protein 1, 2, 3 (P glycoprotein 1, 2, 3)</fullName>
    </submittedName>
</protein>
<dbReference type="PROSITE" id="PS00211">
    <property type="entry name" value="ABC_TRANSPORTER_1"/>
    <property type="match status" value="1"/>
</dbReference>
<evidence type="ECO:0000256" key="2">
    <source>
        <dbReference type="ARBA" id="ARBA00007577"/>
    </source>
</evidence>
<dbReference type="Pfam" id="PF00005">
    <property type="entry name" value="ABC_tran"/>
    <property type="match status" value="2"/>
</dbReference>
<accession>A0A5K4EN73</accession>
<keyword evidence="12" id="KW-1185">Reference proteome</keyword>
<keyword evidence="5" id="KW-0547">Nucleotide-binding</keyword>
<dbReference type="InterPro" id="IPR003439">
    <property type="entry name" value="ABC_transporter-like_ATP-bd"/>
</dbReference>
<evidence type="ECO:0000256" key="9">
    <source>
        <dbReference type="SAM" id="Phobius"/>
    </source>
</evidence>
<feature type="transmembrane region" description="Helical" evidence="9">
    <location>
        <begin position="52"/>
        <end position="79"/>
    </location>
</feature>
<feature type="transmembrane region" description="Helical" evidence="9">
    <location>
        <begin position="176"/>
        <end position="192"/>
    </location>
</feature>
<keyword evidence="4 9" id="KW-0812">Transmembrane</keyword>
<feature type="transmembrane region" description="Helical" evidence="9">
    <location>
        <begin position="712"/>
        <end position="733"/>
    </location>
</feature>
<dbReference type="STRING" id="6183.A0A3Q0KMM3"/>
<dbReference type="InterPro" id="IPR039421">
    <property type="entry name" value="Type_1_exporter"/>
</dbReference>
<dbReference type="GO" id="GO:0005524">
    <property type="term" value="F:ATP binding"/>
    <property type="evidence" value="ECO:0007669"/>
    <property type="project" value="UniProtKB-KW"/>
</dbReference>
<dbReference type="PROSITE" id="PS50929">
    <property type="entry name" value="ABC_TM1F"/>
    <property type="match status" value="2"/>
</dbReference>
<evidence type="ECO:0000256" key="8">
    <source>
        <dbReference type="ARBA" id="ARBA00023136"/>
    </source>
</evidence>
<dbReference type="InterPro" id="IPR017871">
    <property type="entry name" value="ABC_transporter-like_CS"/>
</dbReference>
<dbReference type="CDD" id="cd18577">
    <property type="entry name" value="ABC_6TM_Pgp_ABCB1_D1_like"/>
    <property type="match status" value="1"/>
</dbReference>
<dbReference type="WBParaSite" id="Smp_137080.1">
    <property type="protein sequence ID" value="Smp_137080.1"/>
    <property type="gene ID" value="Smp_137080"/>
</dbReference>
<dbReference type="AlphaFoldDB" id="A0A3Q0KMM3"/>
<evidence type="ECO:0000256" key="5">
    <source>
        <dbReference type="ARBA" id="ARBA00022741"/>
    </source>
</evidence>
<evidence type="ECO:0000256" key="7">
    <source>
        <dbReference type="ARBA" id="ARBA00022989"/>
    </source>
</evidence>
<sequence length="1282" mass="143278">MAHKRRKNFASPATKCDDCNLDLLQNGQEKGLLSYSSIRYKDLFGFATSSDIFLLSLGLFLSVVFGAAFPVSILVFRWVVNDITSTVGVSYVKIYRASVWIAVIAACAFLISFGQVWFTNICASRVVKRIRRLLIQAVLNQDVAWLDEHSVGSLIDKLTEHTTSIHLGIGEKLSEFIQNISSFFIGFFIAFAYGWKLSLVACSSLPLVLIGFSLFGTTVRRFSLMEQDAYSKSSTITEEVLSAIRTVINFSGERKEVLRYSNNLNMAAACGVKQAGWLGFAGGFVGMSIYTSSALVFWYGVTLIRQSEYDPGSVILVFLNIIIGSLFLGSALPNFRYFHVAKASARDIFDIIKRKPSVDKTSSNKRLDDFTGKITFNKVSFSYPSRHGKVILNNFSLTIQSNETTAFVGPSGCGKTTITQLIERFYDPDNGQILFDDTDLRALNVNWIRSNIGIVQQDPVLFTGTISENIRMGCLKDTLTNDDYNENNIIEAAKLAHAHEFITKLPEGYNTMISRTNSELSVGQKQRISIARALIRKPKILIFDEATSALDNHSERMIQCALENIKINRTVIIIAHRLSTIRNANKIVVLDNGRIREIGTHAQLSSTSGFYSAMLKLEIPDKVSPSINDNMTNLQADDIKFSNDNQLLLDDHTNNNLKSTNSCVNKNINEYQVNKDEVTLNLSSSNVVKKQLTVISSMLRLLKLSKPEWKSITLGCIAAFITGGLQPIFAILYSEIYAIFSLVQKPDEMQIRANLVTGIIALLGLIRLASSTCQGYFLGVASQKLTKRLRQNLFSSMLKQEMAWHDKPENNPGILSFILTSDANKVNTFCGTSLGRLIESAVLVTFSLTIAFVYNWKLTLVVLFFSPVTILSSYLQLRQIHVNSDVNNETMAARIIHEALSSARTVYAYGLEDYFCKHYSTVLNLEMTAGNRTFIIYSFVYALAQSLPICSYAATFSYGAYLMSLEEINLIAIFKVFAAISFAAQALGRTSHVGPEMKHASLATNRIFKILDRDSKIPVDEGLCPDQSINNIPIEFRQVSYRYPSRPTSWVLKDFSWTFQPRQNTAIVGLSGSGKTSILCLIHRLYETDSSNTNSGIFLNDINIRMISPKWIREQICVVNQEPQLFNLTLMENIAYGNNAHPVTMDEITDAAQRANIHEFIMTLPQGYNTLAGPRGTHISTGQRQRIAIARALVRKPKLLLLDEITSAMDPENERYIQNLLTELSQDCTYLLVTHRLLSTTQVDQILFLSKGKIVESGSFDQLKQAKGAFYGLFCPEETEQT</sequence>
<dbReference type="GO" id="GO:0015421">
    <property type="term" value="F:ABC-type oligopeptide transporter activity"/>
    <property type="evidence" value="ECO:0007669"/>
    <property type="project" value="TreeGrafter"/>
</dbReference>
<dbReference type="SMART" id="SM00382">
    <property type="entry name" value="AAA"/>
    <property type="match status" value="2"/>
</dbReference>
<evidence type="ECO:0000256" key="6">
    <source>
        <dbReference type="ARBA" id="ARBA00022840"/>
    </source>
</evidence>
<reference evidence="12" key="1">
    <citation type="journal article" date="2012" name="PLoS Negl. Trop. Dis.">
        <title>A systematically improved high quality genome and transcriptome of the human blood fluke Schistosoma mansoni.</title>
        <authorList>
            <person name="Protasio A.V."/>
            <person name="Tsai I.J."/>
            <person name="Babbage A."/>
            <person name="Nichol S."/>
            <person name="Hunt M."/>
            <person name="Aslett M.A."/>
            <person name="De Silva N."/>
            <person name="Velarde G.S."/>
            <person name="Anderson T.J."/>
            <person name="Clark R.C."/>
            <person name="Davidson C."/>
            <person name="Dillon G.P."/>
            <person name="Holroyd N.E."/>
            <person name="LoVerde P.T."/>
            <person name="Lloyd C."/>
            <person name="McQuillan J."/>
            <person name="Oliveira G."/>
            <person name="Otto T.D."/>
            <person name="Parker-Manuel S.J."/>
            <person name="Quail M.A."/>
            <person name="Wilson R.A."/>
            <person name="Zerlotini A."/>
            <person name="Dunne D.W."/>
            <person name="Berriman M."/>
        </authorList>
    </citation>
    <scope>NUCLEOTIDE SEQUENCE [LARGE SCALE GENOMIC DNA]</scope>
    <source>
        <strain evidence="12">Puerto Rican</strain>
    </source>
</reference>
<evidence type="ECO:0000313" key="14">
    <source>
        <dbReference type="WBParaSite" id="Smp_137080.2"/>
    </source>
</evidence>
<feature type="transmembrane region" description="Helical" evidence="9">
    <location>
        <begin position="313"/>
        <end position="332"/>
    </location>
</feature>
<proteinExistence type="inferred from homology"/>
<dbReference type="FunFam" id="3.40.50.300:FF:000967">
    <property type="entry name" value="ABC multidrug transporter mdr4"/>
    <property type="match status" value="1"/>
</dbReference>
<dbReference type="Gene3D" id="3.40.50.300">
    <property type="entry name" value="P-loop containing nucleotide triphosphate hydrolases"/>
    <property type="match status" value="2"/>
</dbReference>
<evidence type="ECO:0000313" key="13">
    <source>
        <dbReference type="WBParaSite" id="Smp_137080.1"/>
    </source>
</evidence>
<dbReference type="FunFam" id="3.40.50.300:FF:000218">
    <property type="entry name" value="Multidrug ABC transporter ATP-binding protein"/>
    <property type="match status" value="1"/>
</dbReference>
<feature type="transmembrane region" description="Helical" evidence="9">
    <location>
        <begin position="753"/>
        <end position="781"/>
    </location>
</feature>